<proteinExistence type="predicted"/>
<dbReference type="OrthoDB" id="9804723at2"/>
<keyword evidence="3" id="KW-1185">Reference proteome</keyword>
<dbReference type="InterPro" id="IPR000073">
    <property type="entry name" value="AB_hydrolase_1"/>
</dbReference>
<name>A0A2T6BNU0_9RHOB</name>
<dbReference type="InterPro" id="IPR029058">
    <property type="entry name" value="AB_hydrolase_fold"/>
</dbReference>
<organism evidence="2 3">
    <name type="scientific">Litoreibacter ponti</name>
    <dbReference type="NCBI Taxonomy" id="1510457"/>
    <lineage>
        <taxon>Bacteria</taxon>
        <taxon>Pseudomonadati</taxon>
        <taxon>Pseudomonadota</taxon>
        <taxon>Alphaproteobacteria</taxon>
        <taxon>Rhodobacterales</taxon>
        <taxon>Roseobacteraceae</taxon>
        <taxon>Litoreibacter</taxon>
    </lineage>
</organism>
<reference evidence="2 3" key="1">
    <citation type="submission" date="2018-04" db="EMBL/GenBank/DDBJ databases">
        <title>Genomic Encyclopedia of Archaeal and Bacterial Type Strains, Phase II (KMG-II): from individual species to whole genera.</title>
        <authorList>
            <person name="Goeker M."/>
        </authorList>
    </citation>
    <scope>NUCLEOTIDE SEQUENCE [LARGE SCALE GENOMIC DNA]</scope>
    <source>
        <strain evidence="2 3">DSM 100977</strain>
    </source>
</reference>
<dbReference type="SUPFAM" id="SSF53474">
    <property type="entry name" value="alpha/beta-Hydrolases"/>
    <property type="match status" value="1"/>
</dbReference>
<dbReference type="EMBL" id="QBKS01000001">
    <property type="protein sequence ID" value="PTX57704.1"/>
    <property type="molecule type" value="Genomic_DNA"/>
</dbReference>
<feature type="domain" description="AB hydrolase-1" evidence="1">
    <location>
        <begin position="66"/>
        <end position="306"/>
    </location>
</feature>
<dbReference type="Proteomes" id="UP000243978">
    <property type="component" value="Unassembled WGS sequence"/>
</dbReference>
<accession>A0A2T6BNU0</accession>
<keyword evidence="2" id="KW-0378">Hydrolase</keyword>
<evidence type="ECO:0000313" key="3">
    <source>
        <dbReference type="Proteomes" id="UP000243978"/>
    </source>
</evidence>
<dbReference type="RefSeq" id="WP_107845780.1">
    <property type="nucleotide sequence ID" value="NZ_QBKS01000001.1"/>
</dbReference>
<dbReference type="Pfam" id="PF00561">
    <property type="entry name" value="Abhydrolase_1"/>
    <property type="match status" value="1"/>
</dbReference>
<protein>
    <submittedName>
        <fullName evidence="2">Alpha-beta hydrolase superfamily lysophospholipase</fullName>
    </submittedName>
</protein>
<comment type="caution">
    <text evidence="2">The sequence shown here is derived from an EMBL/GenBank/DDBJ whole genome shotgun (WGS) entry which is preliminary data.</text>
</comment>
<dbReference type="PANTHER" id="PTHR46438">
    <property type="entry name" value="ALPHA/BETA-HYDROLASES SUPERFAMILY PROTEIN"/>
    <property type="match status" value="1"/>
</dbReference>
<evidence type="ECO:0000313" key="2">
    <source>
        <dbReference type="EMBL" id="PTX57704.1"/>
    </source>
</evidence>
<dbReference type="AlphaFoldDB" id="A0A2T6BNU0"/>
<sequence length="320" mass="34558">MFRRTILPAFGLVLLALALLVVALRLSAMQRETVSRDDLLPARGEMVNTSMGAVYVDARGPEEGVPVLLVHGSVGWAGFWGETSDALAAAGYRAIAFDLSPMGFSDRDPKADYTRPRQAQRILSLIRALNIKPILLAHSFGAGPGVEALMDTPDRFRAAVIVAGALGVGSEPAPLPAPLRPAWVREAVVSATITNPPALPYLLAMFLHKKDRATPEYVDILTTPYPREGTTEAIADWLPTLLSTVPEARSIDPEAYPRIDLPITLIWGEEDTATPIAQGEWLRDTIPGSSLIRLPDLGHIPQIEDPAVFQKALLDALGQL</sequence>
<gene>
    <name evidence="2" type="ORF">C8N43_2375</name>
</gene>
<dbReference type="PRINTS" id="PR00111">
    <property type="entry name" value="ABHYDROLASE"/>
</dbReference>
<dbReference type="GO" id="GO:0016787">
    <property type="term" value="F:hydrolase activity"/>
    <property type="evidence" value="ECO:0007669"/>
    <property type="project" value="UniProtKB-KW"/>
</dbReference>
<dbReference type="Gene3D" id="3.40.50.1820">
    <property type="entry name" value="alpha/beta hydrolase"/>
    <property type="match status" value="1"/>
</dbReference>
<evidence type="ECO:0000259" key="1">
    <source>
        <dbReference type="Pfam" id="PF00561"/>
    </source>
</evidence>